<dbReference type="SUPFAM" id="SSF50022">
    <property type="entry name" value="ISP domain"/>
    <property type="match status" value="1"/>
</dbReference>
<evidence type="ECO:0000313" key="7">
    <source>
        <dbReference type="Proteomes" id="UP000295096"/>
    </source>
</evidence>
<keyword evidence="3" id="KW-0408">Iron</keyword>
<accession>A0A4R5QCT4</accession>
<keyword evidence="4" id="KW-0411">Iron-sulfur</keyword>
<dbReference type="PROSITE" id="PS51296">
    <property type="entry name" value="RIESKE"/>
    <property type="match status" value="1"/>
</dbReference>
<evidence type="ECO:0000256" key="1">
    <source>
        <dbReference type="ARBA" id="ARBA00022714"/>
    </source>
</evidence>
<evidence type="ECO:0000256" key="4">
    <source>
        <dbReference type="ARBA" id="ARBA00023014"/>
    </source>
</evidence>
<comment type="caution">
    <text evidence="6">The sequence shown here is derived from an EMBL/GenBank/DDBJ whole genome shotgun (WGS) entry which is preliminary data.</text>
</comment>
<dbReference type="GO" id="GO:0046872">
    <property type="term" value="F:metal ion binding"/>
    <property type="evidence" value="ECO:0007669"/>
    <property type="project" value="UniProtKB-KW"/>
</dbReference>
<evidence type="ECO:0000259" key="5">
    <source>
        <dbReference type="PROSITE" id="PS51296"/>
    </source>
</evidence>
<evidence type="ECO:0000256" key="3">
    <source>
        <dbReference type="ARBA" id="ARBA00023004"/>
    </source>
</evidence>
<dbReference type="GO" id="GO:0051537">
    <property type="term" value="F:2 iron, 2 sulfur cluster binding"/>
    <property type="evidence" value="ECO:0007669"/>
    <property type="project" value="UniProtKB-KW"/>
</dbReference>
<dbReference type="PANTHER" id="PTHR21496">
    <property type="entry name" value="FERREDOXIN-RELATED"/>
    <property type="match status" value="1"/>
</dbReference>
<proteinExistence type="predicted"/>
<dbReference type="PANTHER" id="PTHR21496:SF23">
    <property type="entry name" value="3-PHENYLPROPIONATE_CINNAMIC ACID DIOXYGENASE FERREDOXIN SUBUNIT"/>
    <property type="match status" value="1"/>
</dbReference>
<dbReference type="EMBL" id="SMSJ01000028">
    <property type="protein sequence ID" value="TDH60970.1"/>
    <property type="molecule type" value="Genomic_DNA"/>
</dbReference>
<feature type="domain" description="Rieske" evidence="5">
    <location>
        <begin position="4"/>
        <end position="115"/>
    </location>
</feature>
<sequence>MARHVVAAVGEIPPGGRKLVTIRGREIGVFNLDGEFYALVNRCPHQGAALCTGVVVSRLEASLPGEYRLSQPGTMLRCPWHCWEFDIRTGQSWCDPNDIKARTYAVTVEPGEALAKGPFAAETVGVAVEHDYVVLTL</sequence>
<keyword evidence="2" id="KW-0479">Metal-binding</keyword>
<dbReference type="InterPro" id="IPR036922">
    <property type="entry name" value="Rieske_2Fe-2S_sf"/>
</dbReference>
<protein>
    <submittedName>
        <fullName evidence="6">Rieske (2Fe-2S) protein</fullName>
    </submittedName>
</protein>
<keyword evidence="7" id="KW-1185">Reference proteome</keyword>
<evidence type="ECO:0000313" key="6">
    <source>
        <dbReference type="EMBL" id="TDH60970.1"/>
    </source>
</evidence>
<reference evidence="6 7" key="1">
    <citation type="journal article" date="2016" name="J. Microbiol.">
        <title>Dankookia rubra gen. nov., sp. nov., an alphaproteobacterium isolated from sediment of a shallow stream.</title>
        <authorList>
            <person name="Kim W.H."/>
            <person name="Kim D.H."/>
            <person name="Kang K."/>
            <person name="Ahn T.Y."/>
        </authorList>
    </citation>
    <scope>NUCLEOTIDE SEQUENCE [LARGE SCALE GENOMIC DNA]</scope>
    <source>
        <strain evidence="6 7">JCM30602</strain>
    </source>
</reference>
<gene>
    <name evidence="6" type="ORF">E2C06_19145</name>
</gene>
<dbReference type="Pfam" id="PF00355">
    <property type="entry name" value="Rieske"/>
    <property type="match status" value="1"/>
</dbReference>
<name>A0A4R5QCT4_9PROT</name>
<dbReference type="AlphaFoldDB" id="A0A4R5QCT4"/>
<organism evidence="6 7">
    <name type="scientific">Dankookia rubra</name>
    <dbReference type="NCBI Taxonomy" id="1442381"/>
    <lineage>
        <taxon>Bacteria</taxon>
        <taxon>Pseudomonadati</taxon>
        <taxon>Pseudomonadota</taxon>
        <taxon>Alphaproteobacteria</taxon>
        <taxon>Acetobacterales</taxon>
        <taxon>Roseomonadaceae</taxon>
        <taxon>Dankookia</taxon>
    </lineage>
</organism>
<evidence type="ECO:0000256" key="2">
    <source>
        <dbReference type="ARBA" id="ARBA00022723"/>
    </source>
</evidence>
<dbReference type="RefSeq" id="WP_133290216.1">
    <property type="nucleotide sequence ID" value="NZ_SMSJ01000028.1"/>
</dbReference>
<dbReference type="FunFam" id="2.102.10.10:FF:000021">
    <property type="entry name" value="Ferredoxin, Rieske superfamily"/>
    <property type="match status" value="1"/>
</dbReference>
<dbReference type="OrthoDB" id="9800776at2"/>
<dbReference type="Gene3D" id="2.102.10.10">
    <property type="entry name" value="Rieske [2Fe-2S] iron-sulphur domain"/>
    <property type="match status" value="1"/>
</dbReference>
<dbReference type="InterPro" id="IPR017941">
    <property type="entry name" value="Rieske_2Fe-2S"/>
</dbReference>
<dbReference type="Proteomes" id="UP000295096">
    <property type="component" value="Unassembled WGS sequence"/>
</dbReference>
<keyword evidence="1" id="KW-0001">2Fe-2S</keyword>